<dbReference type="Gene3D" id="3.10.129.10">
    <property type="entry name" value="Hotdog Thioesterase"/>
    <property type="match status" value="1"/>
</dbReference>
<dbReference type="STRING" id="1759059.ATE48_04925"/>
<dbReference type="KEGG" id="cbot:ATE48_04925"/>
<gene>
    <name evidence="1" type="ORF">ATE48_04925</name>
</gene>
<organism evidence="1 2">
    <name type="scientific">Candidatus Viadribacter manganicus</name>
    <dbReference type="NCBI Taxonomy" id="1759059"/>
    <lineage>
        <taxon>Bacteria</taxon>
        <taxon>Pseudomonadati</taxon>
        <taxon>Pseudomonadota</taxon>
        <taxon>Alphaproteobacteria</taxon>
        <taxon>Hyphomonadales</taxon>
        <taxon>Hyphomonadaceae</taxon>
        <taxon>Candidatus Viadribacter</taxon>
    </lineage>
</organism>
<reference evidence="1 2" key="1">
    <citation type="submission" date="2015-11" db="EMBL/GenBank/DDBJ databases">
        <title>Whole-Genome Sequence of Candidatus Oderbacter manganicum from the National Park Lower Oder Valley, Germany.</title>
        <authorList>
            <person name="Braun B."/>
            <person name="Liere K."/>
            <person name="Szewzyk U."/>
        </authorList>
    </citation>
    <scope>NUCLEOTIDE SEQUENCE [LARGE SCALE GENOMIC DNA]</scope>
    <source>
        <strain evidence="1 2">OTSz_A_272</strain>
    </source>
</reference>
<dbReference type="OrthoDB" id="7631785at2"/>
<accession>A0A1B1AFF6</accession>
<proteinExistence type="predicted"/>
<dbReference type="InterPro" id="IPR029069">
    <property type="entry name" value="HotDog_dom_sf"/>
</dbReference>
<dbReference type="AlphaFoldDB" id="A0A1B1AFF6"/>
<name>A0A1B1AFF6_9PROT</name>
<sequence>MSASEITARLVDALTNAATQEAGGATALVSVTVDVLGGGEAGSARATLVRKTRTLVFMSAELRTSAGERIATASSVHKLTT</sequence>
<dbReference type="EMBL" id="CP013244">
    <property type="protein sequence ID" value="ANP45299.1"/>
    <property type="molecule type" value="Genomic_DNA"/>
</dbReference>
<protein>
    <recommendedName>
        <fullName evidence="3">Thioesterase domain-containing protein</fullName>
    </recommendedName>
</protein>
<dbReference type="InParanoid" id="A0A1B1AFF6"/>
<evidence type="ECO:0000313" key="2">
    <source>
        <dbReference type="Proteomes" id="UP000092498"/>
    </source>
</evidence>
<evidence type="ECO:0000313" key="1">
    <source>
        <dbReference type="EMBL" id="ANP45299.1"/>
    </source>
</evidence>
<keyword evidence="2" id="KW-1185">Reference proteome</keyword>
<dbReference type="Proteomes" id="UP000092498">
    <property type="component" value="Chromosome"/>
</dbReference>
<evidence type="ECO:0008006" key="3">
    <source>
        <dbReference type="Google" id="ProtNLM"/>
    </source>
</evidence>
<dbReference type="RefSeq" id="WP_066768372.1">
    <property type="nucleotide sequence ID" value="NZ_CP013244.1"/>
</dbReference>
<dbReference type="SUPFAM" id="SSF54637">
    <property type="entry name" value="Thioesterase/thiol ester dehydrase-isomerase"/>
    <property type="match status" value="1"/>
</dbReference>